<dbReference type="InterPro" id="IPR050896">
    <property type="entry name" value="Mito_lipid_metab_GTPase"/>
</dbReference>
<dbReference type="Pfam" id="PF01926">
    <property type="entry name" value="MMR_HSR1"/>
    <property type="match status" value="1"/>
</dbReference>
<dbReference type="PANTHER" id="PTHR46434:SF4">
    <property type="entry name" value="PROTEIN, PUTATIVE-RELATED"/>
    <property type="match status" value="1"/>
</dbReference>
<dbReference type="InterPro" id="IPR048422">
    <property type="entry name" value="NOA1/YqeH-like_C"/>
</dbReference>
<protein>
    <submittedName>
        <fullName evidence="3">Ribosome biogenesis GTPase YqeH</fullName>
    </submittedName>
</protein>
<accession>A0ABT9XJN0</accession>
<dbReference type="EMBL" id="JAUSTP010000019">
    <property type="protein sequence ID" value="MDQ0190506.1"/>
    <property type="molecule type" value="Genomic_DNA"/>
</dbReference>
<dbReference type="InterPro" id="IPR006073">
    <property type="entry name" value="GTP-bd"/>
</dbReference>
<evidence type="ECO:0000313" key="3">
    <source>
        <dbReference type="EMBL" id="MDQ0190506.1"/>
    </source>
</evidence>
<feature type="domain" description="NOA1/YqeH-like C-terminal" evidence="2">
    <location>
        <begin position="264"/>
        <end position="315"/>
    </location>
</feature>
<dbReference type="RefSeq" id="WP_274455423.1">
    <property type="nucleotide sequence ID" value="NZ_CP067097.1"/>
</dbReference>
<dbReference type="SUPFAM" id="SSF52540">
    <property type="entry name" value="P-loop containing nucleoside triphosphate hydrolases"/>
    <property type="match status" value="1"/>
</dbReference>
<evidence type="ECO:0000313" key="4">
    <source>
        <dbReference type="Proteomes" id="UP001232973"/>
    </source>
</evidence>
<evidence type="ECO:0000259" key="2">
    <source>
        <dbReference type="Pfam" id="PF21516"/>
    </source>
</evidence>
<evidence type="ECO:0000259" key="1">
    <source>
        <dbReference type="Pfam" id="PF01926"/>
    </source>
</evidence>
<dbReference type="Proteomes" id="UP001232973">
    <property type="component" value="Unassembled WGS sequence"/>
</dbReference>
<dbReference type="PANTHER" id="PTHR46434">
    <property type="entry name" value="GENETIC INTERACTOR OF PROHIBITINS 3, MITOCHONDRIAL"/>
    <property type="match status" value="1"/>
</dbReference>
<dbReference type="CDD" id="cd01855">
    <property type="entry name" value="YqeH"/>
    <property type="match status" value="1"/>
</dbReference>
<dbReference type="Gene3D" id="3.40.50.300">
    <property type="entry name" value="P-loop containing nucleotide triphosphate hydrolases"/>
    <property type="match status" value="1"/>
</dbReference>
<dbReference type="PRINTS" id="PR00326">
    <property type="entry name" value="GTP1OBG"/>
</dbReference>
<name>A0ABT9XJN0_9BACL</name>
<reference evidence="3 4" key="1">
    <citation type="submission" date="2023-07" db="EMBL/GenBank/DDBJ databases">
        <title>Genomic Encyclopedia of Type Strains, Phase IV (KMG-IV): sequencing the most valuable type-strain genomes for metagenomic binning, comparative biology and taxonomic classification.</title>
        <authorList>
            <person name="Goeker M."/>
        </authorList>
    </citation>
    <scope>NUCLEOTIDE SEQUENCE [LARGE SCALE GENOMIC DNA]</scope>
    <source>
        <strain evidence="3 4">DSM 4006</strain>
    </source>
</reference>
<dbReference type="Pfam" id="PF21516">
    <property type="entry name" value="YqeH-like_C"/>
    <property type="match status" value="1"/>
</dbReference>
<proteinExistence type="predicted"/>
<dbReference type="InterPro" id="IPR027417">
    <property type="entry name" value="P-loop_NTPase"/>
</dbReference>
<gene>
    <name evidence="3" type="ORF">J2S03_002371</name>
</gene>
<sequence>MQTEFPNQPGYAPAGALERPNPVCRRCFRISHYGEFTPVELPEASYQAVVREALAQADQIVYVLDVFDINGSLVPNLAALLANRAVHLAVNKVDVLPAEVEPEALRQWIRRVVESAGVKVADVWFVSAATGSGIGELMDGLAHGDGTRVCVVGMANVGKSTLLNQLIRRSGPDAKPQFTTSRMPGTTLGMTRAKIVLQGGRTLTLMDTPGLIEGHRVTDFLCADCLKATVPATRLRPRVYQLDSGQTLFLGGFARLDFESGAHQPVVCYVSNDLVVHRTKLERADAFWESHQDDLLQVPCAACRARLGPLQPHRVWSDRARVNPGQRTADGLRIGRAGGDIVLPGLGWITLFGAAFAGRLYVPDGVVARVRPRLIGHVSRMDK</sequence>
<organism evidence="3 4">
    <name type="scientific">Alicyclobacillus cycloheptanicus</name>
    <dbReference type="NCBI Taxonomy" id="1457"/>
    <lineage>
        <taxon>Bacteria</taxon>
        <taxon>Bacillati</taxon>
        <taxon>Bacillota</taxon>
        <taxon>Bacilli</taxon>
        <taxon>Bacillales</taxon>
        <taxon>Alicyclobacillaceae</taxon>
        <taxon>Alicyclobacillus</taxon>
    </lineage>
</organism>
<keyword evidence="4" id="KW-1185">Reference proteome</keyword>
<comment type="caution">
    <text evidence="3">The sequence shown here is derived from an EMBL/GenBank/DDBJ whole genome shotgun (WGS) entry which is preliminary data.</text>
</comment>
<feature type="domain" description="G" evidence="1">
    <location>
        <begin position="148"/>
        <end position="215"/>
    </location>
</feature>